<proteinExistence type="predicted"/>
<dbReference type="Proteomes" id="UP001413721">
    <property type="component" value="Unassembled WGS sequence"/>
</dbReference>
<organism evidence="1 2">
    <name type="scientific">Tistrella arctica</name>
    <dbReference type="NCBI Taxonomy" id="3133430"/>
    <lineage>
        <taxon>Bacteria</taxon>
        <taxon>Pseudomonadati</taxon>
        <taxon>Pseudomonadota</taxon>
        <taxon>Alphaproteobacteria</taxon>
        <taxon>Geminicoccales</taxon>
        <taxon>Geminicoccaceae</taxon>
        <taxon>Tistrella</taxon>
    </lineage>
</organism>
<sequence length="77" mass="7982">MAEPDRRGQVGGGGPVHAQLGCRTVAVDTSGIENSPVGSSVDVVDRLSVSGGMDDADLFDRREVEASSVVILTNNRV</sequence>
<evidence type="ECO:0000313" key="1">
    <source>
        <dbReference type="EMBL" id="MEN2991628.1"/>
    </source>
</evidence>
<comment type="caution">
    <text evidence="1">The sequence shown here is derived from an EMBL/GenBank/DDBJ whole genome shotgun (WGS) entry which is preliminary data.</text>
</comment>
<gene>
    <name evidence="1" type="ORF">WG926_25170</name>
</gene>
<dbReference type="EMBL" id="JBBKTW010000012">
    <property type="protein sequence ID" value="MEN2991628.1"/>
    <property type="molecule type" value="Genomic_DNA"/>
</dbReference>
<protein>
    <submittedName>
        <fullName evidence="1">Uncharacterized protein</fullName>
    </submittedName>
</protein>
<keyword evidence="2" id="KW-1185">Reference proteome</keyword>
<evidence type="ECO:0000313" key="2">
    <source>
        <dbReference type="Proteomes" id="UP001413721"/>
    </source>
</evidence>
<reference evidence="1 2" key="1">
    <citation type="submission" date="2024-03" db="EMBL/GenBank/DDBJ databases">
        <title>High-quality draft genome sequencing of Tistrella sp. BH-R2-4.</title>
        <authorList>
            <person name="Dong C."/>
        </authorList>
    </citation>
    <scope>NUCLEOTIDE SEQUENCE [LARGE SCALE GENOMIC DNA]</scope>
    <source>
        <strain evidence="1 2">BH-R2-4</strain>
    </source>
</reference>
<dbReference type="RefSeq" id="WP_345935723.1">
    <property type="nucleotide sequence ID" value="NZ_JBBKTV010000014.1"/>
</dbReference>
<accession>A0ABU9YS28</accession>
<name>A0ABU9YS28_9PROT</name>